<dbReference type="GO" id="GO:0003676">
    <property type="term" value="F:nucleic acid binding"/>
    <property type="evidence" value="ECO:0007669"/>
    <property type="project" value="InterPro"/>
</dbReference>
<evidence type="ECO:0000313" key="3">
    <source>
        <dbReference type="Proteomes" id="UP000008022"/>
    </source>
</evidence>
<reference evidence="2" key="2">
    <citation type="submission" date="2015-06" db="UniProtKB">
        <authorList>
            <consortium name="EnsemblPlants"/>
        </authorList>
    </citation>
    <scope>IDENTIFICATION</scope>
</reference>
<dbReference type="PANTHER" id="PTHR47074">
    <property type="entry name" value="BNAC02G40300D PROTEIN"/>
    <property type="match status" value="1"/>
</dbReference>
<keyword evidence="3" id="KW-1185">Reference proteome</keyword>
<accession>A0A0E0QEH8</accession>
<dbReference type="Gramene" id="ORUFI08G03700.1">
    <property type="protein sequence ID" value="ORUFI08G03700.1"/>
    <property type="gene ID" value="ORUFI08G03700"/>
</dbReference>
<dbReference type="SUPFAM" id="SSF53098">
    <property type="entry name" value="Ribonuclease H-like"/>
    <property type="match status" value="1"/>
</dbReference>
<dbReference type="STRING" id="4529.A0A0E0QEH8"/>
<dbReference type="InterPro" id="IPR012337">
    <property type="entry name" value="RNaseH-like_sf"/>
</dbReference>
<sequence>MGICLRDEVGHALCAGAGRLEFVSDAISAEAKACLAALLAILAQGVSVVDIESDSELLVSAIKSSSHDLATGATIFTEIKTVLQFQFSSFDFYFAPRSYNNVAHELARLGVSWDPGQSYVWVDPLPGFVRAKDRKGPFPPQKLAIEVRGSPTYILGPLPFHNKCGTIQQSPPSHIGVPQSFTAPSPYPGPHRPTVHQVYGPRRHPRSIRYTGPAGTHGPSGLHTCHCKIKGVFDYYSVMNDWALEIIGFVIWNLFTKWFWR</sequence>
<feature type="domain" description="RNase H type-1" evidence="1">
    <location>
        <begin position="2"/>
        <end position="108"/>
    </location>
</feature>
<dbReference type="eggNOG" id="KOG1075">
    <property type="taxonomic scope" value="Eukaryota"/>
</dbReference>
<dbReference type="InterPro" id="IPR044730">
    <property type="entry name" value="RNase_H-like_dom_plant"/>
</dbReference>
<evidence type="ECO:0000313" key="2">
    <source>
        <dbReference type="EnsemblPlants" id="ORUFI08G03700.1"/>
    </source>
</evidence>
<dbReference type="InterPro" id="IPR036397">
    <property type="entry name" value="RNaseH_sf"/>
</dbReference>
<dbReference type="Proteomes" id="UP000008022">
    <property type="component" value="Unassembled WGS sequence"/>
</dbReference>
<dbReference type="HOGENOM" id="CLU_1067073_0_0_1"/>
<dbReference type="InterPro" id="IPR052929">
    <property type="entry name" value="RNase_H-like_EbsB-rel"/>
</dbReference>
<protein>
    <recommendedName>
        <fullName evidence="1">RNase H type-1 domain-containing protein</fullName>
    </recommendedName>
</protein>
<proteinExistence type="predicted"/>
<name>A0A0E0QEH8_ORYRU</name>
<dbReference type="CDD" id="cd06222">
    <property type="entry name" value="RNase_H_like"/>
    <property type="match status" value="1"/>
</dbReference>
<dbReference type="InterPro" id="IPR002156">
    <property type="entry name" value="RNaseH_domain"/>
</dbReference>
<reference evidence="3" key="1">
    <citation type="submission" date="2013-06" db="EMBL/GenBank/DDBJ databases">
        <authorList>
            <person name="Zhao Q."/>
        </authorList>
    </citation>
    <scope>NUCLEOTIDE SEQUENCE</scope>
    <source>
        <strain evidence="3">cv. W1943</strain>
    </source>
</reference>
<dbReference type="Gene3D" id="3.30.420.10">
    <property type="entry name" value="Ribonuclease H-like superfamily/Ribonuclease H"/>
    <property type="match status" value="1"/>
</dbReference>
<evidence type="ECO:0000259" key="1">
    <source>
        <dbReference type="Pfam" id="PF13456"/>
    </source>
</evidence>
<dbReference type="Pfam" id="PF13456">
    <property type="entry name" value="RVT_3"/>
    <property type="match status" value="1"/>
</dbReference>
<dbReference type="PANTHER" id="PTHR47074:SF70">
    <property type="entry name" value="OS07G0513450 PROTEIN"/>
    <property type="match status" value="1"/>
</dbReference>
<dbReference type="AlphaFoldDB" id="A0A0E0QEH8"/>
<dbReference type="EnsemblPlants" id="ORUFI08G03700.1">
    <property type="protein sequence ID" value="ORUFI08G03700.1"/>
    <property type="gene ID" value="ORUFI08G03700"/>
</dbReference>
<organism evidence="2 3">
    <name type="scientific">Oryza rufipogon</name>
    <name type="common">Brownbeard rice</name>
    <name type="synonym">Asian wild rice</name>
    <dbReference type="NCBI Taxonomy" id="4529"/>
    <lineage>
        <taxon>Eukaryota</taxon>
        <taxon>Viridiplantae</taxon>
        <taxon>Streptophyta</taxon>
        <taxon>Embryophyta</taxon>
        <taxon>Tracheophyta</taxon>
        <taxon>Spermatophyta</taxon>
        <taxon>Magnoliopsida</taxon>
        <taxon>Liliopsida</taxon>
        <taxon>Poales</taxon>
        <taxon>Poaceae</taxon>
        <taxon>BOP clade</taxon>
        <taxon>Oryzoideae</taxon>
        <taxon>Oryzeae</taxon>
        <taxon>Oryzinae</taxon>
        <taxon>Oryza</taxon>
    </lineage>
</organism>
<dbReference type="GO" id="GO:0004523">
    <property type="term" value="F:RNA-DNA hybrid ribonuclease activity"/>
    <property type="evidence" value="ECO:0007669"/>
    <property type="project" value="InterPro"/>
</dbReference>